<reference evidence="14" key="1">
    <citation type="submission" date="2021-12" db="EMBL/GenBank/DDBJ databases">
        <authorList>
            <person name="King R."/>
        </authorList>
    </citation>
    <scope>NUCLEOTIDE SEQUENCE</scope>
</reference>
<comment type="function">
    <text evidence="1 11">Required for normal Golgi function.</text>
</comment>
<dbReference type="GO" id="GO:0015031">
    <property type="term" value="P:protein transport"/>
    <property type="evidence" value="ECO:0007669"/>
    <property type="project" value="UniProtKB-KW"/>
</dbReference>
<evidence type="ECO:0000256" key="4">
    <source>
        <dbReference type="ARBA" id="ARBA00011166"/>
    </source>
</evidence>
<dbReference type="PANTHER" id="PTHR21506">
    <property type="entry name" value="COMPONENT OF OLIGOMERIC GOLGI COMPLEX 6"/>
    <property type="match status" value="1"/>
</dbReference>
<evidence type="ECO:0000256" key="6">
    <source>
        <dbReference type="ARBA" id="ARBA00022448"/>
    </source>
</evidence>
<evidence type="ECO:0000256" key="11">
    <source>
        <dbReference type="RuleBase" id="RU365075"/>
    </source>
</evidence>
<evidence type="ECO:0000256" key="7">
    <source>
        <dbReference type="ARBA" id="ARBA00022927"/>
    </source>
</evidence>
<dbReference type="InterPro" id="IPR010490">
    <property type="entry name" value="COG6"/>
</dbReference>
<evidence type="ECO:0000313" key="14">
    <source>
        <dbReference type="EMBL" id="CAH0391613.1"/>
    </source>
</evidence>
<sequence length="641" mass="72451">MTGITDSESDASSVSKRLNKILETRVENDTNTLEGLKELSVFFKENTLQSRRNLRSKIEKRSLEINADFLSAFQVVKEKLDSVYNDVKAMNESVQIMTTQLHSTKTHTHRLIEQTLKLQSDAKKISMQQQVAEAFIGQFQLSPEQLALLTDSNISQSFFEALDKVHSIHERCRTLMQSGLRTVALDIMEQMSRYQEAGLDKLYRWAQFHCKGIESIEMSNLLTRAMARLQERPVLFKYVVHEYCISRRAVMVQMFIDALTSGGPGGTPKPIEAHSTDSKRYVGDMLAWLHQAIPNERENILLLLRDCSKEELSKDIDEALSNITEGVCNPLQVRLETVIQQETSPSNLYSVISLLKFYHNIISSVIPGSVLESVFIEQTSACRKQFFSLLEDIVAKMLQDRVEAPPSNLTPAPGVLHLLALLRQVLSVASVTENRQVDIVKIVASVIDPLLQAVSLSAARLTTTDMAVYLLNCFHQMASTLALYEFTDQRLERLQAQSDAQIDTLTSEQASSLVANLNLGPIYTILQDSSDAPLSQIPGMEPECLDSFFGKLEHFLMMPDMLLLPQINYLQSSNHRLEIQRRANEVISAIYRQLYQRIHDPKNMYSNPSHLMPRSPEQVHELLLGLKEPKKNENTSGIISL</sequence>
<dbReference type="InterPro" id="IPR016159">
    <property type="entry name" value="Cullin_repeat-like_dom_sf"/>
</dbReference>
<comment type="subunit">
    <text evidence="4">Component of the conserved oligomeric Golgi complex which is composed of eight different subunits and is required for normal Golgi morphology and localization.</text>
</comment>
<keyword evidence="6 11" id="KW-0813">Transport</keyword>
<dbReference type="GO" id="GO:0017119">
    <property type="term" value="C:Golgi transport complex"/>
    <property type="evidence" value="ECO:0007669"/>
    <property type="project" value="UniProtKB-UniRule"/>
</dbReference>
<evidence type="ECO:0000259" key="13">
    <source>
        <dbReference type="Pfam" id="PF20653"/>
    </source>
</evidence>
<dbReference type="PANTHER" id="PTHR21506:SF0">
    <property type="entry name" value="CONSERVED OLIGOMERIC GOLGI COMPLEX SUBUNIT 6"/>
    <property type="match status" value="1"/>
</dbReference>
<proteinExistence type="inferred from homology"/>
<feature type="domain" description="Conserved oligomeric complex COG6 N-terminal" evidence="12">
    <location>
        <begin position="39"/>
        <end position="151"/>
    </location>
</feature>
<keyword evidence="8 11" id="KW-0333">Golgi apparatus</keyword>
<dbReference type="Pfam" id="PF20653">
    <property type="entry name" value="COG6_C"/>
    <property type="match status" value="1"/>
</dbReference>
<comment type="subcellular location">
    <subcellularLocation>
        <location evidence="2 11">Golgi apparatus membrane</location>
        <topology evidence="2 11">Peripheral membrane protein</topology>
    </subcellularLocation>
</comment>
<dbReference type="SMART" id="SM01087">
    <property type="entry name" value="COG6"/>
    <property type="match status" value="1"/>
</dbReference>
<evidence type="ECO:0000256" key="8">
    <source>
        <dbReference type="ARBA" id="ARBA00023034"/>
    </source>
</evidence>
<evidence type="ECO:0000256" key="10">
    <source>
        <dbReference type="ARBA" id="ARBA00031348"/>
    </source>
</evidence>
<feature type="domain" description="Conserved Oligomeric Golgi complex subunit 6 C-terminal" evidence="13">
    <location>
        <begin position="182"/>
        <end position="623"/>
    </location>
</feature>
<name>A0A9P0AJ49_BEMTA</name>
<dbReference type="EMBL" id="OU963867">
    <property type="protein sequence ID" value="CAH0391613.1"/>
    <property type="molecule type" value="Genomic_DNA"/>
</dbReference>
<dbReference type="AlphaFoldDB" id="A0A9P0AJ49"/>
<evidence type="ECO:0000256" key="9">
    <source>
        <dbReference type="ARBA" id="ARBA00023136"/>
    </source>
</evidence>
<comment type="similarity">
    <text evidence="3 11">Belongs to the COG6 family.</text>
</comment>
<evidence type="ECO:0000259" key="12">
    <source>
        <dbReference type="Pfam" id="PF06419"/>
    </source>
</evidence>
<dbReference type="GO" id="GO:0000139">
    <property type="term" value="C:Golgi membrane"/>
    <property type="evidence" value="ECO:0007669"/>
    <property type="project" value="UniProtKB-SubCell"/>
</dbReference>
<keyword evidence="9 11" id="KW-0472">Membrane</keyword>
<keyword evidence="7 11" id="KW-0653">Protein transport</keyword>
<evidence type="ECO:0000313" key="15">
    <source>
        <dbReference type="Proteomes" id="UP001152759"/>
    </source>
</evidence>
<evidence type="ECO:0000256" key="2">
    <source>
        <dbReference type="ARBA" id="ARBA00004395"/>
    </source>
</evidence>
<dbReference type="KEGG" id="btab:109036805"/>
<evidence type="ECO:0000256" key="3">
    <source>
        <dbReference type="ARBA" id="ARBA00011023"/>
    </source>
</evidence>
<gene>
    <name evidence="14" type="ORF">BEMITA_LOCUS10212</name>
</gene>
<dbReference type="Proteomes" id="UP001152759">
    <property type="component" value="Chromosome 6"/>
</dbReference>
<dbReference type="InterPro" id="IPR048368">
    <property type="entry name" value="COG6_N"/>
</dbReference>
<keyword evidence="15" id="KW-1185">Reference proteome</keyword>
<dbReference type="InterPro" id="IPR048369">
    <property type="entry name" value="COG6_C"/>
</dbReference>
<evidence type="ECO:0000256" key="5">
    <source>
        <dbReference type="ARBA" id="ARBA00020973"/>
    </source>
</evidence>
<evidence type="ECO:0000256" key="1">
    <source>
        <dbReference type="ARBA" id="ARBA00003627"/>
    </source>
</evidence>
<dbReference type="SUPFAM" id="SSF74788">
    <property type="entry name" value="Cullin repeat-like"/>
    <property type="match status" value="1"/>
</dbReference>
<dbReference type="GO" id="GO:0006891">
    <property type="term" value="P:intra-Golgi vesicle-mediated transport"/>
    <property type="evidence" value="ECO:0007669"/>
    <property type="project" value="UniProtKB-UniRule"/>
</dbReference>
<organism evidence="14 15">
    <name type="scientific">Bemisia tabaci</name>
    <name type="common">Sweetpotato whitefly</name>
    <name type="synonym">Aleurodes tabaci</name>
    <dbReference type="NCBI Taxonomy" id="7038"/>
    <lineage>
        <taxon>Eukaryota</taxon>
        <taxon>Metazoa</taxon>
        <taxon>Ecdysozoa</taxon>
        <taxon>Arthropoda</taxon>
        <taxon>Hexapoda</taxon>
        <taxon>Insecta</taxon>
        <taxon>Pterygota</taxon>
        <taxon>Neoptera</taxon>
        <taxon>Paraneoptera</taxon>
        <taxon>Hemiptera</taxon>
        <taxon>Sternorrhyncha</taxon>
        <taxon>Aleyrodoidea</taxon>
        <taxon>Aleyrodidae</taxon>
        <taxon>Aleyrodinae</taxon>
        <taxon>Bemisia</taxon>
    </lineage>
</organism>
<protein>
    <recommendedName>
        <fullName evidence="5 11">Conserved oligomeric Golgi complex subunit 6</fullName>
        <shortName evidence="11">COG complex subunit 6</shortName>
    </recommendedName>
    <alternativeName>
        <fullName evidence="10 11">Component of oligomeric Golgi complex 6</fullName>
    </alternativeName>
</protein>
<accession>A0A9P0AJ49</accession>
<dbReference type="Pfam" id="PF06419">
    <property type="entry name" value="COG6_N"/>
    <property type="match status" value="1"/>
</dbReference>